<dbReference type="InterPro" id="IPR007730">
    <property type="entry name" value="SPOR-like_dom"/>
</dbReference>
<evidence type="ECO:0000313" key="2">
    <source>
        <dbReference type="EMBL" id="RCI72986.1"/>
    </source>
</evidence>
<feature type="domain" description="SPOR" evidence="1">
    <location>
        <begin position="73"/>
        <end position="154"/>
    </location>
</feature>
<comment type="caution">
    <text evidence="3">The sequence shown here is derived from an EMBL/GenBank/DDBJ whole genome shotgun (WGS) entry which is preliminary data.</text>
</comment>
<sequence length="234" mass="26021">MRWFFLFLLALNVFYYVWHQQQSPLRAKEIAPLELYKDGQKNILLLAESNLASRARSGSQVPAPSVPPAAEESIASESACLYLGGGGEEADARRLQQRLLGLDIEAEVEARGEMSVDYWVYLPPLASREAALRQLKELQARNIDSYLIGEGVLANGISLGMFSARDSAESAQARLKTAGYEAELKELPRGQRDFWVRVAPGSRRLVDEQLLQELARDFKGLQHQIMSCKGVASP</sequence>
<dbReference type="RefSeq" id="WP_003118935.1">
    <property type="nucleotide sequence ID" value="NZ_AP031604.1"/>
</dbReference>
<dbReference type="AlphaFoldDB" id="A0A069Q110"/>
<evidence type="ECO:0000313" key="5">
    <source>
        <dbReference type="Proteomes" id="UP000284767"/>
    </source>
</evidence>
<reference evidence="2 4" key="2">
    <citation type="submission" date="2018-07" db="EMBL/GenBank/DDBJ databases">
        <title>Mechanisms of high-level aminoglycoside resistance among Gram-negative pathogens in Brazil.</title>
        <authorList>
            <person name="Ballaben A.S."/>
            <person name="Darini A.L.C."/>
            <person name="Doi Y."/>
        </authorList>
    </citation>
    <scope>NUCLEOTIDE SEQUENCE [LARGE SCALE GENOMIC DNA]</scope>
    <source>
        <strain evidence="2 4">B2-305</strain>
    </source>
</reference>
<name>A0A069Q110_PSEAI</name>
<dbReference type="Proteomes" id="UP000284767">
    <property type="component" value="Unassembled WGS sequence"/>
</dbReference>
<dbReference type="SUPFAM" id="SSF110997">
    <property type="entry name" value="Sporulation related repeat"/>
    <property type="match status" value="2"/>
</dbReference>
<dbReference type="Gene3D" id="3.30.70.1070">
    <property type="entry name" value="Sporulation related repeat"/>
    <property type="match status" value="1"/>
</dbReference>
<accession>A0A069Q110</accession>
<gene>
    <name evidence="2" type="ORF">DT376_20785</name>
    <name evidence="3" type="ORF">IPC1295_33855</name>
</gene>
<dbReference type="PROSITE" id="PS51724">
    <property type="entry name" value="SPOR"/>
    <property type="match status" value="1"/>
</dbReference>
<reference evidence="3 5" key="1">
    <citation type="submission" date="2017-08" db="EMBL/GenBank/DDBJ databases">
        <authorList>
            <person name="Feschi L."/>
            <person name="Jeukens J."/>
            <person name="Emond-Rheault J.-G."/>
            <person name="Kukavica-Ibrulj I."/>
            <person name="Boyle B."/>
            <person name="Levesque R.C."/>
        </authorList>
    </citation>
    <scope>NUCLEOTIDE SEQUENCE [LARGE SCALE GENOMIC DNA]</scope>
    <source>
        <strain evidence="3 5">PA-W36</strain>
    </source>
</reference>
<dbReference type="EMBL" id="QORE01000755">
    <property type="protein sequence ID" value="RCI72986.1"/>
    <property type="molecule type" value="Genomic_DNA"/>
</dbReference>
<evidence type="ECO:0000313" key="3">
    <source>
        <dbReference type="EMBL" id="RPM00454.1"/>
    </source>
</evidence>
<evidence type="ECO:0000313" key="4">
    <source>
        <dbReference type="Proteomes" id="UP000253594"/>
    </source>
</evidence>
<organism evidence="3 5">
    <name type="scientific">Pseudomonas aeruginosa</name>
    <dbReference type="NCBI Taxonomy" id="287"/>
    <lineage>
        <taxon>Bacteria</taxon>
        <taxon>Pseudomonadati</taxon>
        <taxon>Pseudomonadota</taxon>
        <taxon>Gammaproteobacteria</taxon>
        <taxon>Pseudomonadales</taxon>
        <taxon>Pseudomonadaceae</taxon>
        <taxon>Pseudomonas</taxon>
    </lineage>
</organism>
<dbReference type="Proteomes" id="UP000253594">
    <property type="component" value="Unassembled WGS sequence"/>
</dbReference>
<dbReference type="eggNOG" id="ENOG5032VRV">
    <property type="taxonomic scope" value="Bacteria"/>
</dbReference>
<reference evidence="3 5" key="3">
    <citation type="submission" date="2019-01" db="EMBL/GenBank/DDBJ databases">
        <title>The Pseudomonas aeruginosa pan-genome provides new insights on its population structure, horizontal gene transfer and pathogenicity.</title>
        <authorList>
            <person name="Freschi L."/>
            <person name="Vincent A.T."/>
            <person name="Jeukens J."/>
            <person name="Emond-Rheault J.-G."/>
            <person name="Kukavica-Ibrulj I."/>
            <person name="Dupont M.-J."/>
            <person name="Charette S.J."/>
            <person name="Boyle B."/>
            <person name="Levesque R.C."/>
        </authorList>
    </citation>
    <scope>NUCLEOTIDE SEQUENCE [LARGE SCALE GENOMIC DNA]</scope>
    <source>
        <strain evidence="3 5">PA-W36</strain>
    </source>
</reference>
<dbReference type="GO" id="GO:0042834">
    <property type="term" value="F:peptidoglycan binding"/>
    <property type="evidence" value="ECO:0007669"/>
    <property type="project" value="InterPro"/>
</dbReference>
<protein>
    <submittedName>
        <fullName evidence="3">SPOR domain-containing protein</fullName>
    </submittedName>
</protein>
<dbReference type="Pfam" id="PF05036">
    <property type="entry name" value="SPOR"/>
    <property type="match status" value="1"/>
</dbReference>
<proteinExistence type="predicted"/>
<evidence type="ECO:0000259" key="1">
    <source>
        <dbReference type="PROSITE" id="PS51724"/>
    </source>
</evidence>
<dbReference type="EMBL" id="NSNE01000056">
    <property type="protein sequence ID" value="RPM00454.1"/>
    <property type="molecule type" value="Genomic_DNA"/>
</dbReference>
<dbReference type="InterPro" id="IPR036680">
    <property type="entry name" value="SPOR-like_sf"/>
</dbReference>